<dbReference type="PROSITE" id="PS50846">
    <property type="entry name" value="HMA_2"/>
    <property type="match status" value="1"/>
</dbReference>
<dbReference type="InterPro" id="IPR059000">
    <property type="entry name" value="ATPase_P-type_domA"/>
</dbReference>
<dbReference type="SUPFAM" id="SSF55008">
    <property type="entry name" value="HMA, heavy metal-associated domain"/>
    <property type="match status" value="1"/>
</dbReference>
<evidence type="ECO:0000256" key="6">
    <source>
        <dbReference type="ARBA" id="ARBA00022741"/>
    </source>
</evidence>
<dbReference type="InterPro" id="IPR001757">
    <property type="entry name" value="P_typ_ATPase"/>
</dbReference>
<dbReference type="Pfam" id="PF00702">
    <property type="entry name" value="Hydrolase"/>
    <property type="match status" value="1"/>
</dbReference>
<dbReference type="RefSeq" id="WP_111372023.1">
    <property type="nucleotide sequence ID" value="NZ_CP029480.1"/>
</dbReference>
<evidence type="ECO:0000256" key="8">
    <source>
        <dbReference type="ARBA" id="ARBA00022967"/>
    </source>
</evidence>
<name>A0A2Z4GCL0_9BACT</name>
<dbReference type="Pfam" id="PF00122">
    <property type="entry name" value="E1-E2_ATPase"/>
    <property type="match status" value="1"/>
</dbReference>
<dbReference type="SFLD" id="SFLDF00027">
    <property type="entry name" value="p-type_atpase"/>
    <property type="match status" value="1"/>
</dbReference>
<dbReference type="CDD" id="cd00371">
    <property type="entry name" value="HMA"/>
    <property type="match status" value="1"/>
</dbReference>
<dbReference type="PRINTS" id="PR00943">
    <property type="entry name" value="CUATPASE"/>
</dbReference>
<dbReference type="SFLD" id="SFLDS00003">
    <property type="entry name" value="Haloacid_Dehalogenase"/>
    <property type="match status" value="1"/>
</dbReference>
<feature type="transmembrane region" description="Helical" evidence="11">
    <location>
        <begin position="150"/>
        <end position="169"/>
    </location>
</feature>
<dbReference type="InterPro" id="IPR027256">
    <property type="entry name" value="P-typ_ATPase_IB"/>
</dbReference>
<dbReference type="Gene3D" id="2.70.150.10">
    <property type="entry name" value="Calcium-transporting ATPase, cytoplasmic transduction domain A"/>
    <property type="match status" value="1"/>
</dbReference>
<feature type="transmembrane region" description="Helical" evidence="11">
    <location>
        <begin position="672"/>
        <end position="692"/>
    </location>
</feature>
<dbReference type="SFLD" id="SFLDG00002">
    <property type="entry name" value="C1.7:_P-type_atpase_like"/>
    <property type="match status" value="1"/>
</dbReference>
<dbReference type="GO" id="GO:0012505">
    <property type="term" value="C:endomembrane system"/>
    <property type="evidence" value="ECO:0007669"/>
    <property type="project" value="UniProtKB-SubCell"/>
</dbReference>
<dbReference type="InterPro" id="IPR008250">
    <property type="entry name" value="ATPase_P-typ_transduc_dom_A_sf"/>
</dbReference>
<dbReference type="GO" id="GO:0005886">
    <property type="term" value="C:plasma membrane"/>
    <property type="evidence" value="ECO:0007669"/>
    <property type="project" value="UniProtKB-SubCell"/>
</dbReference>
<dbReference type="InterPro" id="IPR023298">
    <property type="entry name" value="ATPase_P-typ_TM_dom_sf"/>
</dbReference>
<dbReference type="SUPFAM" id="SSF81665">
    <property type="entry name" value="Calcium ATPase, transmembrane domain M"/>
    <property type="match status" value="1"/>
</dbReference>
<keyword evidence="6 11" id="KW-0547">Nucleotide-binding</keyword>
<comment type="subcellular location">
    <subcellularLocation>
        <location evidence="11">Cell membrane</location>
    </subcellularLocation>
    <subcellularLocation>
        <location evidence="1">Endomembrane system</location>
        <topology evidence="1">Multi-pass membrane protein</topology>
    </subcellularLocation>
</comment>
<evidence type="ECO:0000313" key="13">
    <source>
        <dbReference type="EMBL" id="AWV98830.1"/>
    </source>
</evidence>
<feature type="transmembrane region" description="Helical" evidence="11">
    <location>
        <begin position="337"/>
        <end position="356"/>
    </location>
</feature>
<dbReference type="NCBIfam" id="TIGR01511">
    <property type="entry name" value="ATPase-IB1_Cu"/>
    <property type="match status" value="1"/>
</dbReference>
<keyword evidence="14" id="KW-1185">Reference proteome</keyword>
<evidence type="ECO:0000256" key="5">
    <source>
        <dbReference type="ARBA" id="ARBA00022723"/>
    </source>
</evidence>
<evidence type="ECO:0000256" key="10">
    <source>
        <dbReference type="ARBA" id="ARBA00023136"/>
    </source>
</evidence>
<feature type="transmembrane region" description="Helical" evidence="11">
    <location>
        <begin position="92"/>
        <end position="111"/>
    </location>
</feature>
<evidence type="ECO:0000256" key="4">
    <source>
        <dbReference type="ARBA" id="ARBA00022692"/>
    </source>
</evidence>
<dbReference type="PROSITE" id="PS01047">
    <property type="entry name" value="HMA_1"/>
    <property type="match status" value="1"/>
</dbReference>
<dbReference type="InterPro" id="IPR017969">
    <property type="entry name" value="Heavy-metal-associated_CS"/>
</dbReference>
<accession>A0A2Z4GCL0</accession>
<dbReference type="NCBIfam" id="TIGR01494">
    <property type="entry name" value="ATPase_P-type"/>
    <property type="match status" value="1"/>
</dbReference>
<evidence type="ECO:0000256" key="1">
    <source>
        <dbReference type="ARBA" id="ARBA00004127"/>
    </source>
</evidence>
<dbReference type="Gene3D" id="3.30.70.100">
    <property type="match status" value="1"/>
</dbReference>
<dbReference type="InterPro" id="IPR036412">
    <property type="entry name" value="HAD-like_sf"/>
</dbReference>
<keyword evidence="5 11" id="KW-0479">Metal-binding</keyword>
<dbReference type="EMBL" id="CP029480">
    <property type="protein sequence ID" value="AWV98830.1"/>
    <property type="molecule type" value="Genomic_DNA"/>
</dbReference>
<sequence>MEAKLQIPVLGMTCASCAGSVEQILKETPGVKSVSVNYANEKAYLNIDEEITNLPLLQKQVQAIGYDLVIENDVSAEEIKQDLLKIAKKNTIWAGVFSIPLLIIGMIGMHWPYANYIMMALATPVLFIFGKSFFINAYKQARIGKVNMDTLVALSTGIAYTFSLFNTFYPAYFENRGLEAHVYFEAAGVVIFFILIGKWLEEKAKSGTSDALKKLIGLQPKTVIVIRNGVEETLPIKEVIMGDILLVKPGEKIPVDGTVKKGESYIDESSISGEPMPVFKSKKSKVFAGTINQKGSLRVLAKKIGNDTYLSQIISMVEDAQGSKAPIQKTVDKVARIFVPAVLFISVLTFVLWMTLGGENKLALGMLSALSVLVIACPCALGLATPTAIMVGVGKGAENGFLIKDAESLEIAQHVDTVVLDKTGTITEGKPSVTKVLFYTELAFQKALIKSLEAVSEHPLAAAIVDYFKEEESLDITDFESITGVGVKGKYQGKTYLVTKPSYVEKLSSESVKENISKLQNEGKTVVVLSNETEILGIIAIEDSIKESSAAAILKMQEQNLEVIMLTGDNENTAEAVAKAVGIITFKANCLPSDKSEFIQKLQKEGKTVAMVGDGINDSVSLAQADVGIAMGSGSDIALDVAKIAIISNDLIKIPAAIKLSRKTMNTVKQNLFWAFIYNIIGIPLAAGILYAVNGFMINPMIAGAAMAFSSVSVVLNSLRLKTAKI</sequence>
<feature type="transmembrane region" description="Helical" evidence="11">
    <location>
        <begin position="362"/>
        <end position="385"/>
    </location>
</feature>
<evidence type="ECO:0000256" key="7">
    <source>
        <dbReference type="ARBA" id="ARBA00022840"/>
    </source>
</evidence>
<dbReference type="AlphaFoldDB" id="A0A2Z4GCL0"/>
<evidence type="ECO:0000256" key="11">
    <source>
        <dbReference type="RuleBase" id="RU362081"/>
    </source>
</evidence>
<gene>
    <name evidence="13" type="ORF">DJ013_11865</name>
</gene>
<dbReference type="PROSITE" id="PS00154">
    <property type="entry name" value="ATPASE_E1_E2"/>
    <property type="match status" value="1"/>
</dbReference>
<dbReference type="CDD" id="cd02094">
    <property type="entry name" value="P-type_ATPase_Cu-like"/>
    <property type="match status" value="1"/>
</dbReference>
<evidence type="ECO:0000256" key="3">
    <source>
        <dbReference type="ARBA" id="ARBA00022448"/>
    </source>
</evidence>
<dbReference type="GO" id="GO:0005524">
    <property type="term" value="F:ATP binding"/>
    <property type="evidence" value="ECO:0007669"/>
    <property type="project" value="UniProtKB-UniRule"/>
</dbReference>
<keyword evidence="7 11" id="KW-0067">ATP-binding</keyword>
<evidence type="ECO:0000256" key="2">
    <source>
        <dbReference type="ARBA" id="ARBA00006024"/>
    </source>
</evidence>
<dbReference type="KEGG" id="als:DJ013_11865"/>
<feature type="transmembrane region" description="Helical" evidence="11">
    <location>
        <begin position="181"/>
        <end position="200"/>
    </location>
</feature>
<keyword evidence="11" id="KW-1003">Cell membrane</keyword>
<dbReference type="InterPro" id="IPR036163">
    <property type="entry name" value="HMA_dom_sf"/>
</dbReference>
<dbReference type="Gene3D" id="3.40.1110.10">
    <property type="entry name" value="Calcium-transporting ATPase, cytoplasmic domain N"/>
    <property type="match status" value="1"/>
</dbReference>
<dbReference type="InterPro" id="IPR023299">
    <property type="entry name" value="ATPase_P-typ_cyto_dom_N"/>
</dbReference>
<dbReference type="Proteomes" id="UP000249873">
    <property type="component" value="Chromosome"/>
</dbReference>
<keyword evidence="10 11" id="KW-0472">Membrane</keyword>
<dbReference type="OrthoDB" id="909834at2"/>
<dbReference type="GO" id="GO:0055070">
    <property type="term" value="P:copper ion homeostasis"/>
    <property type="evidence" value="ECO:0007669"/>
    <property type="project" value="TreeGrafter"/>
</dbReference>
<feature type="transmembrane region" description="Helical" evidence="11">
    <location>
        <begin position="117"/>
        <end position="138"/>
    </location>
</feature>
<evidence type="ECO:0000259" key="12">
    <source>
        <dbReference type="PROSITE" id="PS50846"/>
    </source>
</evidence>
<dbReference type="FunFam" id="3.30.70.100:FF:000001">
    <property type="entry name" value="ATPase copper transporting beta"/>
    <property type="match status" value="1"/>
</dbReference>
<dbReference type="PANTHER" id="PTHR43520">
    <property type="entry name" value="ATP7, ISOFORM B"/>
    <property type="match status" value="1"/>
</dbReference>
<dbReference type="InterPro" id="IPR018303">
    <property type="entry name" value="ATPase_P-typ_P_site"/>
</dbReference>
<dbReference type="Gene3D" id="3.40.50.1000">
    <property type="entry name" value="HAD superfamily/HAD-like"/>
    <property type="match status" value="1"/>
</dbReference>
<dbReference type="InterPro" id="IPR023214">
    <property type="entry name" value="HAD_sf"/>
</dbReference>
<keyword evidence="3" id="KW-0813">Transport</keyword>
<dbReference type="InterPro" id="IPR006121">
    <property type="entry name" value="HMA_dom"/>
</dbReference>
<protein>
    <submittedName>
        <fullName evidence="13">Heavy metal translocating P-type ATPase</fullName>
    </submittedName>
</protein>
<dbReference type="SUPFAM" id="SSF56784">
    <property type="entry name" value="HAD-like"/>
    <property type="match status" value="1"/>
</dbReference>
<dbReference type="SUPFAM" id="SSF81653">
    <property type="entry name" value="Calcium ATPase, transduction domain A"/>
    <property type="match status" value="1"/>
</dbReference>
<evidence type="ECO:0000256" key="9">
    <source>
        <dbReference type="ARBA" id="ARBA00022989"/>
    </source>
</evidence>
<comment type="similarity">
    <text evidence="2 11">Belongs to the cation transport ATPase (P-type) (TC 3.A.3) family. Type IB subfamily.</text>
</comment>
<keyword evidence="4 11" id="KW-0812">Transmembrane</keyword>
<dbReference type="NCBIfam" id="TIGR01525">
    <property type="entry name" value="ATPase-IB_hvy"/>
    <property type="match status" value="1"/>
</dbReference>
<dbReference type="InterPro" id="IPR044492">
    <property type="entry name" value="P_typ_ATPase_HD_dom"/>
</dbReference>
<dbReference type="GO" id="GO:0043682">
    <property type="term" value="F:P-type divalent copper transporter activity"/>
    <property type="evidence" value="ECO:0007669"/>
    <property type="project" value="TreeGrafter"/>
</dbReference>
<dbReference type="Pfam" id="PF00403">
    <property type="entry name" value="HMA"/>
    <property type="match status" value="1"/>
</dbReference>
<dbReference type="PRINTS" id="PR00119">
    <property type="entry name" value="CATATPASE"/>
</dbReference>
<keyword evidence="9 11" id="KW-1133">Transmembrane helix</keyword>
<organism evidence="13 14">
    <name type="scientific">Arcticibacterium luteifluviistationis</name>
    <dbReference type="NCBI Taxonomy" id="1784714"/>
    <lineage>
        <taxon>Bacteria</taxon>
        <taxon>Pseudomonadati</taxon>
        <taxon>Bacteroidota</taxon>
        <taxon>Cytophagia</taxon>
        <taxon>Cytophagales</taxon>
        <taxon>Leadbetterellaceae</taxon>
        <taxon>Arcticibacterium</taxon>
    </lineage>
</organism>
<dbReference type="GO" id="GO:0016887">
    <property type="term" value="F:ATP hydrolysis activity"/>
    <property type="evidence" value="ECO:0007669"/>
    <property type="project" value="InterPro"/>
</dbReference>
<dbReference type="GO" id="GO:0005507">
    <property type="term" value="F:copper ion binding"/>
    <property type="evidence" value="ECO:0007669"/>
    <property type="project" value="TreeGrafter"/>
</dbReference>
<keyword evidence="8" id="KW-1278">Translocase</keyword>
<feature type="transmembrane region" description="Helical" evidence="11">
    <location>
        <begin position="698"/>
        <end position="719"/>
    </location>
</feature>
<dbReference type="PROSITE" id="PS01229">
    <property type="entry name" value="COF_2"/>
    <property type="match status" value="1"/>
</dbReference>
<dbReference type="FunFam" id="2.70.150.10:FF:000002">
    <property type="entry name" value="Copper-transporting ATPase 1, putative"/>
    <property type="match status" value="1"/>
</dbReference>
<evidence type="ECO:0000313" key="14">
    <source>
        <dbReference type="Proteomes" id="UP000249873"/>
    </source>
</evidence>
<feature type="domain" description="HMA" evidence="12">
    <location>
        <begin position="3"/>
        <end position="69"/>
    </location>
</feature>
<proteinExistence type="inferred from homology"/>
<dbReference type="PANTHER" id="PTHR43520:SF8">
    <property type="entry name" value="P-TYPE CU(+) TRANSPORTER"/>
    <property type="match status" value="1"/>
</dbReference>
<reference evidence="13 14" key="1">
    <citation type="submission" date="2018-05" db="EMBL/GenBank/DDBJ databases">
        <title>Complete genome sequence of Arcticibacterium luteifluviistationis SM1504T, a cytophagaceae bacterium isolated from Arctic surface seawater.</title>
        <authorList>
            <person name="Li Y."/>
            <person name="Qin Q.-L."/>
        </authorList>
    </citation>
    <scope>NUCLEOTIDE SEQUENCE [LARGE SCALE GENOMIC DNA]</scope>
    <source>
        <strain evidence="13 14">SM1504</strain>
    </source>
</reference>